<comment type="caution">
    <text evidence="4">The sequence shown here is derived from an EMBL/GenBank/DDBJ whole genome shotgun (WGS) entry which is preliminary data.</text>
</comment>
<dbReference type="EMBL" id="JBEDUW010000002">
    <property type="protein sequence ID" value="KAK9943028.1"/>
    <property type="molecule type" value="Genomic_DNA"/>
</dbReference>
<dbReference type="GO" id="GO:0006508">
    <property type="term" value="P:proteolysis"/>
    <property type="evidence" value="ECO:0007669"/>
    <property type="project" value="UniProtKB-KW"/>
</dbReference>
<protein>
    <recommendedName>
        <fullName evidence="3">PDZ domain-containing protein</fullName>
    </recommendedName>
</protein>
<feature type="domain" description="PDZ" evidence="3">
    <location>
        <begin position="68"/>
        <end position="117"/>
    </location>
</feature>
<evidence type="ECO:0000313" key="5">
    <source>
        <dbReference type="Proteomes" id="UP001457282"/>
    </source>
</evidence>
<dbReference type="InterPro" id="IPR036034">
    <property type="entry name" value="PDZ_sf"/>
</dbReference>
<gene>
    <name evidence="4" type="ORF">M0R45_008653</name>
</gene>
<dbReference type="InterPro" id="IPR001478">
    <property type="entry name" value="PDZ"/>
</dbReference>
<dbReference type="AlphaFoldDB" id="A0AAW1Y1V3"/>
<name>A0AAW1Y1V3_RUBAR</name>
<dbReference type="SUPFAM" id="SSF50156">
    <property type="entry name" value="PDZ domain-like"/>
    <property type="match status" value="1"/>
</dbReference>
<dbReference type="InterPro" id="IPR051201">
    <property type="entry name" value="Chloro_Bact_Ser_Proteases"/>
</dbReference>
<accession>A0AAW1Y1V3</accession>
<evidence type="ECO:0000313" key="4">
    <source>
        <dbReference type="EMBL" id="KAK9943028.1"/>
    </source>
</evidence>
<organism evidence="4 5">
    <name type="scientific">Rubus argutus</name>
    <name type="common">Southern blackberry</name>
    <dbReference type="NCBI Taxonomy" id="59490"/>
    <lineage>
        <taxon>Eukaryota</taxon>
        <taxon>Viridiplantae</taxon>
        <taxon>Streptophyta</taxon>
        <taxon>Embryophyta</taxon>
        <taxon>Tracheophyta</taxon>
        <taxon>Spermatophyta</taxon>
        <taxon>Magnoliopsida</taxon>
        <taxon>eudicotyledons</taxon>
        <taxon>Gunneridae</taxon>
        <taxon>Pentapetalae</taxon>
        <taxon>rosids</taxon>
        <taxon>fabids</taxon>
        <taxon>Rosales</taxon>
        <taxon>Rosaceae</taxon>
        <taxon>Rosoideae</taxon>
        <taxon>Rosoideae incertae sedis</taxon>
        <taxon>Rubus</taxon>
    </lineage>
</organism>
<evidence type="ECO:0000259" key="3">
    <source>
        <dbReference type="Pfam" id="PF13180"/>
    </source>
</evidence>
<dbReference type="GO" id="GO:0008233">
    <property type="term" value="F:peptidase activity"/>
    <property type="evidence" value="ECO:0007669"/>
    <property type="project" value="UniProtKB-KW"/>
</dbReference>
<evidence type="ECO:0000256" key="1">
    <source>
        <dbReference type="ARBA" id="ARBA00022670"/>
    </source>
</evidence>
<keyword evidence="2" id="KW-0378">Hydrolase</keyword>
<proteinExistence type="predicted"/>
<keyword evidence="5" id="KW-1185">Reference proteome</keyword>
<reference evidence="4 5" key="1">
    <citation type="journal article" date="2023" name="G3 (Bethesda)">
        <title>A chromosome-length genome assembly and annotation of blackberry (Rubus argutus, cv. 'Hillquist').</title>
        <authorList>
            <person name="Bruna T."/>
            <person name="Aryal R."/>
            <person name="Dudchenko O."/>
            <person name="Sargent D.J."/>
            <person name="Mead D."/>
            <person name="Buti M."/>
            <person name="Cavallini A."/>
            <person name="Hytonen T."/>
            <person name="Andres J."/>
            <person name="Pham M."/>
            <person name="Weisz D."/>
            <person name="Mascagni F."/>
            <person name="Usai G."/>
            <person name="Natali L."/>
            <person name="Bassil N."/>
            <person name="Fernandez G.E."/>
            <person name="Lomsadze A."/>
            <person name="Armour M."/>
            <person name="Olukolu B."/>
            <person name="Poorten T."/>
            <person name="Britton C."/>
            <person name="Davik J."/>
            <person name="Ashrafi H."/>
            <person name="Aiden E.L."/>
            <person name="Borodovsky M."/>
            <person name="Worthington M."/>
        </authorList>
    </citation>
    <scope>NUCLEOTIDE SEQUENCE [LARGE SCALE GENOMIC DNA]</scope>
    <source>
        <strain evidence="4">PI 553951</strain>
    </source>
</reference>
<dbReference type="Pfam" id="PF13180">
    <property type="entry name" value="PDZ_2"/>
    <property type="match status" value="1"/>
</dbReference>
<dbReference type="PANTHER" id="PTHR43343">
    <property type="entry name" value="PEPTIDASE S12"/>
    <property type="match status" value="1"/>
</dbReference>
<sequence length="124" mass="13648">METVVQAGLNVDIVSDLIANHLNVRYGALILQSLLHDFFIYFVLLQVPKNSVATMAGLLPTTRGFAGNILLGDVIVAVDNKPIKNQAELNRILNEYSVGDKVILYIQRSSENLEVPIVLEEKSA</sequence>
<dbReference type="Gene3D" id="2.30.42.10">
    <property type="match status" value="1"/>
</dbReference>
<dbReference type="Proteomes" id="UP001457282">
    <property type="component" value="Unassembled WGS sequence"/>
</dbReference>
<keyword evidence="1" id="KW-0645">Protease</keyword>
<evidence type="ECO:0000256" key="2">
    <source>
        <dbReference type="ARBA" id="ARBA00022801"/>
    </source>
</evidence>
<dbReference type="PANTHER" id="PTHR43343:SF3">
    <property type="entry name" value="PROTEASE DO-LIKE 8, CHLOROPLASTIC"/>
    <property type="match status" value="1"/>
</dbReference>